<keyword evidence="1" id="KW-0472">Membrane</keyword>
<gene>
    <name evidence="2" type="ORF">TbgDal_V4620</name>
</gene>
<dbReference type="KEGG" id="tbg:TbgDal_V4620"/>
<name>C9ZPJ5_TRYB9</name>
<proteinExistence type="predicted"/>
<accession>C9ZPJ5</accession>
<reference evidence="3" key="1">
    <citation type="journal article" date="2010" name="PLoS Negl. Trop. Dis.">
        <title>The genome sequence of Trypanosoma brucei gambiense, causative agent of chronic human african trypanosomiasis.</title>
        <authorList>
            <person name="Jackson A.P."/>
            <person name="Sanders M."/>
            <person name="Berry A."/>
            <person name="McQuillan J."/>
            <person name="Aslett M.A."/>
            <person name="Quail M.A."/>
            <person name="Chukualim B."/>
            <person name="Capewell P."/>
            <person name="MacLeod A."/>
            <person name="Melville S.E."/>
            <person name="Gibson W."/>
            <person name="Barry J.D."/>
            <person name="Berriman M."/>
            <person name="Hertz-Fowler C."/>
        </authorList>
    </citation>
    <scope>NUCLEOTIDE SEQUENCE [LARGE SCALE GENOMIC DNA]</scope>
    <source>
        <strain evidence="3">MHOM/CI/86/DAL972</strain>
    </source>
</reference>
<sequence length="119" mass="13761">MVQRSTVPFHTSTGERRLNYVSPTGKGCRGDATREKTTCNLFFCTPTHRHIYLYKHILVCPCSERMFVYVRAFFSSPTADEKSLYVMPLSSAVTIVCFSHLIRSLFPRSRNRRQTYLGE</sequence>
<dbReference type="EMBL" id="FN554968">
    <property type="protein sequence ID" value="CBH11323.1"/>
    <property type="molecule type" value="Genomic_DNA"/>
</dbReference>
<evidence type="ECO:0000313" key="3">
    <source>
        <dbReference type="Proteomes" id="UP000002316"/>
    </source>
</evidence>
<feature type="transmembrane region" description="Helical" evidence="1">
    <location>
        <begin position="84"/>
        <end position="106"/>
    </location>
</feature>
<dbReference type="AlphaFoldDB" id="C9ZPJ5"/>
<dbReference type="RefSeq" id="XP_011773610.1">
    <property type="nucleotide sequence ID" value="XM_011775308.1"/>
</dbReference>
<organism evidence="2 3">
    <name type="scientific">Trypanosoma brucei gambiense (strain MHOM/CI/86/DAL972)</name>
    <dbReference type="NCBI Taxonomy" id="679716"/>
    <lineage>
        <taxon>Eukaryota</taxon>
        <taxon>Discoba</taxon>
        <taxon>Euglenozoa</taxon>
        <taxon>Kinetoplastea</taxon>
        <taxon>Metakinetoplastina</taxon>
        <taxon>Trypanosomatida</taxon>
        <taxon>Trypanosomatidae</taxon>
        <taxon>Trypanosoma</taxon>
    </lineage>
</organism>
<evidence type="ECO:0000313" key="2">
    <source>
        <dbReference type="EMBL" id="CBH11323.1"/>
    </source>
</evidence>
<keyword evidence="1" id="KW-0812">Transmembrane</keyword>
<keyword evidence="1" id="KW-1133">Transmembrane helix</keyword>
<dbReference type="GeneID" id="23861472"/>
<evidence type="ECO:0000256" key="1">
    <source>
        <dbReference type="SAM" id="Phobius"/>
    </source>
</evidence>
<protein>
    <submittedName>
        <fullName evidence="2">Uncharacterized protein</fullName>
    </submittedName>
</protein>
<dbReference type="Proteomes" id="UP000002316">
    <property type="component" value="Chromosome 5"/>
</dbReference>